<dbReference type="Pfam" id="PF10977">
    <property type="entry name" value="DUF2797"/>
    <property type="match status" value="1"/>
</dbReference>
<protein>
    <submittedName>
        <fullName evidence="1">Toxin beta-grasp domain-containing protein</fullName>
    </submittedName>
</protein>
<organism evidence="1 2">
    <name type="scientific">Weeksella virosa (strain ATCC 43766 / DSM 16922 / JCM 21250 / CCUG 30538 / CDC 9751 / IAM 14551 / NBRC 16016 / NCTC 11634 / CL345/78)</name>
    <dbReference type="NCBI Taxonomy" id="865938"/>
    <lineage>
        <taxon>Bacteria</taxon>
        <taxon>Pseudomonadati</taxon>
        <taxon>Bacteroidota</taxon>
        <taxon>Flavobacteriia</taxon>
        <taxon>Flavobacteriales</taxon>
        <taxon>Weeksellaceae</taxon>
        <taxon>Weeksella</taxon>
    </lineage>
</organism>
<dbReference type="HOGENOM" id="CLU_1019163_0_0_10"/>
<dbReference type="InterPro" id="IPR021246">
    <property type="entry name" value="DUF2797"/>
</dbReference>
<evidence type="ECO:0000313" key="2">
    <source>
        <dbReference type="Proteomes" id="UP000008641"/>
    </source>
</evidence>
<dbReference type="AlphaFoldDB" id="F0P0U9"/>
<accession>F0P0U9</accession>
<gene>
    <name evidence="1" type="ordered locus">Weevi_0800</name>
</gene>
<dbReference type="EMBL" id="CP002455">
    <property type="protein sequence ID" value="ADX67513.1"/>
    <property type="molecule type" value="Genomic_DNA"/>
</dbReference>
<dbReference type="OrthoDB" id="9775734at2"/>
<sequence>MVFQGQIRKMISENGDPIQYYLNFSEDFLSMNQLINRTIQISFDHYECLGCQQDIEIYRMGYCRNCFFTLPQTNESIIRPELSTAHLGIEKRDLKWEQTFELQPHVVYLSNTSGAKVGVTRATQLPTRWIDQGATEAMIIARTDNRYQAGMIEVELKEHLTDKTNYQRMLKNIQVDVDLHKILQNVREFISEEQQRFLVDDQEIYFFNYPVTEYPTKIKVINLSKEPSFEGKLLGIKGQYLIFDDNRVLNVRNHEGFYLQFLV</sequence>
<proteinExistence type="predicted"/>
<dbReference type="STRING" id="865938.Weevi_0800"/>
<dbReference type="KEGG" id="wvi:Weevi_0800"/>
<reference evidence="2" key="2">
    <citation type="journal article" date="2011" name="Stand. Genomic Sci.">
        <title>Complete genome sequence of Weeksella virosa type strain (9751T).</title>
        <authorList>
            <person name="Lang E."/>
            <person name="Teshima H."/>
            <person name="Lucas S."/>
            <person name="Lapidus A."/>
            <person name="Hammon N."/>
            <person name="Deshpande S."/>
            <person name="Nolan M."/>
            <person name="Cheng J."/>
            <person name="Pitluck S."/>
            <person name="Liolios K."/>
            <person name="Pagani I."/>
            <person name="Mikhailova N."/>
            <person name="Ivanova N."/>
            <person name="Mavromatis K."/>
            <person name="Pati A."/>
            <person name="Tapia R."/>
            <person name="Han C."/>
            <person name="Goodwin L."/>
            <person name="Chen A."/>
            <person name="Palaniappan K."/>
            <person name="Land M."/>
            <person name="Hauser L."/>
            <person name="Chang Y."/>
            <person name="Jeffries C."/>
            <person name="Brambilla E."/>
            <person name="Kopitz M."/>
            <person name="Rohde M."/>
            <person name="Goker M."/>
            <person name="Tindall B."/>
            <person name="Detter J."/>
            <person name="Woyke T."/>
            <person name="Bristow J."/>
            <person name="Eisen J."/>
            <person name="Markowitz V."/>
            <person name="Hugenholtz P."/>
            <person name="Klenk H."/>
            <person name="Kyrpides N."/>
        </authorList>
    </citation>
    <scope>NUCLEOTIDE SEQUENCE [LARGE SCALE GENOMIC DNA]</scope>
    <source>
        <strain evidence="2">ATCC 43766 / DSM 16922 / JCM 21250 / NBRC 16016 / NCTC 11634 / CL345/78</strain>
    </source>
</reference>
<dbReference type="Proteomes" id="UP000008641">
    <property type="component" value="Chromosome"/>
</dbReference>
<dbReference type="RefSeq" id="WP_013597904.1">
    <property type="nucleotide sequence ID" value="NC_015144.1"/>
</dbReference>
<name>F0P0U9_WEEVC</name>
<dbReference type="eggNOG" id="ENOG502Z7J9">
    <property type="taxonomic scope" value="Bacteria"/>
</dbReference>
<keyword evidence="2" id="KW-1185">Reference proteome</keyword>
<reference evidence="1 2" key="1">
    <citation type="journal article" date="2011" name="Stand. Genomic Sci.">
        <title>Complete genome sequence of Weeksella virosa type strain (9751).</title>
        <authorList>
            <person name="Lang E."/>
            <person name="Teshima H."/>
            <person name="Lucas S."/>
            <person name="Lapidus A."/>
            <person name="Hammon N."/>
            <person name="Deshpande S."/>
            <person name="Nolan M."/>
            <person name="Cheng J.F."/>
            <person name="Pitluck S."/>
            <person name="Liolios K."/>
            <person name="Pagani I."/>
            <person name="Mikhailova N."/>
            <person name="Ivanova N."/>
            <person name="Mavromatis K."/>
            <person name="Pati A."/>
            <person name="Tapia R."/>
            <person name="Han C."/>
            <person name="Goodwin L."/>
            <person name="Chen A."/>
            <person name="Palaniappan K."/>
            <person name="Land M."/>
            <person name="Hauser L."/>
            <person name="Chang Y.J."/>
            <person name="Jeffries C.D."/>
            <person name="Brambilla E.M."/>
            <person name="Kopitz M."/>
            <person name="Rohde M."/>
            <person name="Goker M."/>
            <person name="Tindall B.J."/>
            <person name="Detter J.C."/>
            <person name="Woyke T."/>
            <person name="Bristow J."/>
            <person name="Eisen J.A."/>
            <person name="Markowitz V."/>
            <person name="Hugenholtz P."/>
            <person name="Klenk H.P."/>
            <person name="Kyrpides N.C."/>
        </authorList>
    </citation>
    <scope>NUCLEOTIDE SEQUENCE [LARGE SCALE GENOMIC DNA]</scope>
    <source>
        <strain evidence="2">ATCC 43766 / DSM 16922 / JCM 21250 / NBRC 16016 / NCTC 11634 / CL345/78</strain>
    </source>
</reference>
<evidence type="ECO:0000313" key="1">
    <source>
        <dbReference type="EMBL" id="ADX67513.1"/>
    </source>
</evidence>